<name>A0A6A6TSG4_9PLEO</name>
<dbReference type="OrthoDB" id="2503993at2759"/>
<evidence type="ECO:0000256" key="1">
    <source>
        <dbReference type="SAM" id="Phobius"/>
    </source>
</evidence>
<dbReference type="Pfam" id="PF20843">
    <property type="entry name" value="Rax2_3"/>
    <property type="match status" value="1"/>
</dbReference>
<keyword evidence="2" id="KW-0732">Signal</keyword>
<evidence type="ECO:0000259" key="5">
    <source>
        <dbReference type="Pfam" id="PF20843"/>
    </source>
</evidence>
<feature type="domain" description="Rax2-like second" evidence="4">
    <location>
        <begin position="232"/>
        <end position="380"/>
    </location>
</feature>
<protein>
    <recommendedName>
        <fullName evidence="8">Cellular morphogenesis protein</fullName>
    </recommendedName>
</protein>
<dbReference type="InterPro" id="IPR024982">
    <property type="entry name" value="Rax2-like_C"/>
</dbReference>
<sequence>MRERCFSSLLGSWAGKLAVSLVLAAPSIIPTASAFTFKQVPSPDLDIKNLGRVAFAGDFDSISLYQFEGQNEQSSSSSSPGSLLSRYPNGVFATLSETDADIRSMCAFTRNGTYQGVVFGGNFTSVGDQHTPGGIALLNTNDGTVTPLEGLNGSVNAVYCDSDNSGRVYIGGSFTGGGASNAIVWVDNWTNMPFSGFNGPVQSIVKGPNGNIIFGGQFNGLGGNATSSPKENDTQILPIAAASISAQSSSGRQGFSDPKAIVCKSDYSADGSGNTWLLADQSPGFWRADFGFGFEPTKLRLYNTDFEGRGAKTWRFTALPINGIMNFSYVDSSGSQAFCDARCPLPEGNTTGQDFTFVNTVGMNAFKIDISDWYGQGGGLDGIELYQTDVFTYAIDSFNANTGNCSSTTERLASTSTTGAWVTTPSHDSNSEYLSATLQGNPTIDTQSTTVKFEPDIKQSGNYTVLIYTPGCLGDGTCSTRGRVNITGTMTKTSSDKPVQTEIFQTNNYDKYDEIYVGYIDATDGFKPSITLQPSSGQTGTMTFVAQRIRFNLRNATSGGLNGLFEYNPSQQNVDTNFAKSVIDAAGASLSPQQQASITSLATGGDNLYVGGNFSGNGLNNIFSVGKSATQPTLLSKDGLNSQVMTLYQLDNTLYVGGNFTNTSNGTTAGLNGVAGYTDNNWQSLGAGVNGVVMYIVPFSLNITVGTPETVLAISGFFNQVNAFGSNPAASVDNFAIWVPSKSNWLNNLHVDTVSIQGSMMAHTDVPNADPIFAGHISSQSNGASGAITLQSGDPLSLLSFPATISAQQQQQSSSRKRAITEGQNLTTTGISVATFYKENNMNKTILAGHFAATGTDGQNITNLLIIDGNDKDRITGLGEEIDSNSTFAALGVSNNVLFAGGVVTGTVNNNKVAGVIAYDLSSNKLDGTQPPSLQGTNVTVNAIAPRPKTQDIYVGGNFASAGALSCASLCIWNTQRNQWTSPGGDFSGDVTSLTWISDTKILIAGNLTSGSNQTKIMSYDASNNQFEEFTGSRDLPGPVTALCPANSDVSQIWASGSASDGSAYLQRFDGNKWVAINDMFQPGTNIRGLQVLSLSQDHAKSNVIDNGQDLMILGSVNATGFGTASAVLFNGTSLTPFLLSTTSQGASGSLSQVFVENPGSFFNNNKGHLALGFIVLIALAIALALTFLLVVAGILLEWYRKKAKGYSPAPTAYPSSNVDTGRIPPSQLFGTLQGNRAPAI</sequence>
<accession>A0A6A6TSG4</accession>
<keyword evidence="1" id="KW-0472">Membrane</keyword>
<evidence type="ECO:0000313" key="7">
    <source>
        <dbReference type="Proteomes" id="UP000799324"/>
    </source>
</evidence>
<dbReference type="InterPro" id="IPR011043">
    <property type="entry name" value="Gal_Oxase/kelch_b-propeller"/>
</dbReference>
<evidence type="ECO:0000259" key="3">
    <source>
        <dbReference type="Pfam" id="PF12768"/>
    </source>
</evidence>
<dbReference type="AlphaFoldDB" id="A0A6A6TSG4"/>
<feature type="chain" id="PRO_5025382090" description="Cellular morphogenesis protein" evidence="2">
    <location>
        <begin position="35"/>
        <end position="1241"/>
    </location>
</feature>
<organism evidence="6 7">
    <name type="scientific">Lophiostoma macrostomum CBS 122681</name>
    <dbReference type="NCBI Taxonomy" id="1314788"/>
    <lineage>
        <taxon>Eukaryota</taxon>
        <taxon>Fungi</taxon>
        <taxon>Dikarya</taxon>
        <taxon>Ascomycota</taxon>
        <taxon>Pezizomycotina</taxon>
        <taxon>Dothideomycetes</taxon>
        <taxon>Pleosporomycetidae</taxon>
        <taxon>Pleosporales</taxon>
        <taxon>Lophiostomataceae</taxon>
        <taxon>Lophiostoma</taxon>
    </lineage>
</organism>
<feature type="signal peptide" evidence="2">
    <location>
        <begin position="1"/>
        <end position="34"/>
    </location>
</feature>
<feature type="transmembrane region" description="Helical" evidence="1">
    <location>
        <begin position="1170"/>
        <end position="1197"/>
    </location>
</feature>
<gene>
    <name evidence="6" type="ORF">K491DRAFT_12527</name>
</gene>
<dbReference type="GO" id="GO:1902929">
    <property type="term" value="C:plasma membrane of growing cell tip"/>
    <property type="evidence" value="ECO:0007669"/>
    <property type="project" value="TreeGrafter"/>
</dbReference>
<feature type="domain" description="Rax2-like third" evidence="5">
    <location>
        <begin position="391"/>
        <end position="553"/>
    </location>
</feature>
<dbReference type="InterPro" id="IPR048266">
    <property type="entry name" value="Rax2-like_second"/>
</dbReference>
<dbReference type="Pfam" id="PF12768">
    <property type="entry name" value="Rax2"/>
    <property type="match status" value="1"/>
</dbReference>
<dbReference type="SUPFAM" id="SSF50965">
    <property type="entry name" value="Galactose oxidase, central domain"/>
    <property type="match status" value="1"/>
</dbReference>
<reference evidence="6" key="1">
    <citation type="journal article" date="2020" name="Stud. Mycol.">
        <title>101 Dothideomycetes genomes: a test case for predicting lifestyles and emergence of pathogens.</title>
        <authorList>
            <person name="Haridas S."/>
            <person name="Albert R."/>
            <person name="Binder M."/>
            <person name="Bloem J."/>
            <person name="Labutti K."/>
            <person name="Salamov A."/>
            <person name="Andreopoulos B."/>
            <person name="Baker S."/>
            <person name="Barry K."/>
            <person name="Bills G."/>
            <person name="Bluhm B."/>
            <person name="Cannon C."/>
            <person name="Castanera R."/>
            <person name="Culley D."/>
            <person name="Daum C."/>
            <person name="Ezra D."/>
            <person name="Gonzalez J."/>
            <person name="Henrissat B."/>
            <person name="Kuo A."/>
            <person name="Liang C."/>
            <person name="Lipzen A."/>
            <person name="Lutzoni F."/>
            <person name="Magnuson J."/>
            <person name="Mondo S."/>
            <person name="Nolan M."/>
            <person name="Ohm R."/>
            <person name="Pangilinan J."/>
            <person name="Park H.-J."/>
            <person name="Ramirez L."/>
            <person name="Alfaro M."/>
            <person name="Sun H."/>
            <person name="Tritt A."/>
            <person name="Yoshinaga Y."/>
            <person name="Zwiers L.-H."/>
            <person name="Turgeon B."/>
            <person name="Goodwin S."/>
            <person name="Spatafora J."/>
            <person name="Crous P."/>
            <person name="Grigoriev I."/>
        </authorList>
    </citation>
    <scope>NUCLEOTIDE SEQUENCE</scope>
    <source>
        <strain evidence="6">CBS 122681</strain>
    </source>
</reference>
<keyword evidence="7" id="KW-1185">Reference proteome</keyword>
<dbReference type="InterPro" id="IPR015943">
    <property type="entry name" value="WD40/YVTN_repeat-like_dom_sf"/>
</dbReference>
<dbReference type="EMBL" id="MU004288">
    <property type="protein sequence ID" value="KAF2663019.1"/>
    <property type="molecule type" value="Genomic_DNA"/>
</dbReference>
<dbReference type="PANTHER" id="PTHR31778">
    <property type="entry name" value="BUD SITE SELECTION PROTEIN RAX2"/>
    <property type="match status" value="1"/>
</dbReference>
<evidence type="ECO:0000259" key="4">
    <source>
        <dbReference type="Pfam" id="PF20842"/>
    </source>
</evidence>
<dbReference type="Pfam" id="PF20842">
    <property type="entry name" value="Rax2_2"/>
    <property type="match status" value="1"/>
</dbReference>
<dbReference type="Gene3D" id="2.130.10.10">
    <property type="entry name" value="YVTN repeat-like/Quinoprotein amine dehydrogenase"/>
    <property type="match status" value="1"/>
</dbReference>
<keyword evidence="1" id="KW-0812">Transmembrane</keyword>
<dbReference type="PANTHER" id="PTHR31778:SF2">
    <property type="entry name" value="BUD SITE SELECTION PROTEIN RAX2"/>
    <property type="match status" value="1"/>
</dbReference>
<dbReference type="Proteomes" id="UP000799324">
    <property type="component" value="Unassembled WGS sequence"/>
</dbReference>
<dbReference type="InterPro" id="IPR048265">
    <property type="entry name" value="Rax2-like_third"/>
</dbReference>
<feature type="domain" description="Rax2-like C-terminal" evidence="3">
    <location>
        <begin position="917"/>
        <end position="1165"/>
    </location>
</feature>
<proteinExistence type="predicted"/>
<keyword evidence="1" id="KW-1133">Transmembrane helix</keyword>
<evidence type="ECO:0000256" key="2">
    <source>
        <dbReference type="SAM" id="SignalP"/>
    </source>
</evidence>
<evidence type="ECO:0008006" key="8">
    <source>
        <dbReference type="Google" id="ProtNLM"/>
    </source>
</evidence>
<evidence type="ECO:0000313" key="6">
    <source>
        <dbReference type="EMBL" id="KAF2663019.1"/>
    </source>
</evidence>